<dbReference type="EMBL" id="JASCZI010181306">
    <property type="protein sequence ID" value="MED6181531.1"/>
    <property type="molecule type" value="Genomic_DNA"/>
</dbReference>
<gene>
    <name evidence="2" type="ORF">PIB30_020101</name>
</gene>
<evidence type="ECO:0000256" key="1">
    <source>
        <dbReference type="SAM" id="MobiDB-lite"/>
    </source>
</evidence>
<dbReference type="Proteomes" id="UP001341840">
    <property type="component" value="Unassembled WGS sequence"/>
</dbReference>
<reference evidence="2 3" key="1">
    <citation type="journal article" date="2023" name="Plants (Basel)">
        <title>Bridging the Gap: Combining Genomics and Transcriptomics Approaches to Understand Stylosanthes scabra, an Orphan Legume from the Brazilian Caatinga.</title>
        <authorList>
            <person name="Ferreira-Neto J.R.C."/>
            <person name="da Silva M.D."/>
            <person name="Binneck E."/>
            <person name="de Melo N.F."/>
            <person name="da Silva R.H."/>
            <person name="de Melo A.L.T.M."/>
            <person name="Pandolfi V."/>
            <person name="Bustamante F.O."/>
            <person name="Brasileiro-Vidal A.C."/>
            <person name="Benko-Iseppon A.M."/>
        </authorList>
    </citation>
    <scope>NUCLEOTIDE SEQUENCE [LARGE SCALE GENOMIC DNA]</scope>
    <source>
        <tissue evidence="2">Leaves</tissue>
    </source>
</reference>
<evidence type="ECO:0000313" key="3">
    <source>
        <dbReference type="Proteomes" id="UP001341840"/>
    </source>
</evidence>
<keyword evidence="3" id="KW-1185">Reference proteome</keyword>
<organism evidence="2 3">
    <name type="scientific">Stylosanthes scabra</name>
    <dbReference type="NCBI Taxonomy" id="79078"/>
    <lineage>
        <taxon>Eukaryota</taxon>
        <taxon>Viridiplantae</taxon>
        <taxon>Streptophyta</taxon>
        <taxon>Embryophyta</taxon>
        <taxon>Tracheophyta</taxon>
        <taxon>Spermatophyta</taxon>
        <taxon>Magnoliopsida</taxon>
        <taxon>eudicotyledons</taxon>
        <taxon>Gunneridae</taxon>
        <taxon>Pentapetalae</taxon>
        <taxon>rosids</taxon>
        <taxon>fabids</taxon>
        <taxon>Fabales</taxon>
        <taxon>Fabaceae</taxon>
        <taxon>Papilionoideae</taxon>
        <taxon>50 kb inversion clade</taxon>
        <taxon>dalbergioids sensu lato</taxon>
        <taxon>Dalbergieae</taxon>
        <taxon>Pterocarpus clade</taxon>
        <taxon>Stylosanthes</taxon>
    </lineage>
</organism>
<sequence length="230" mass="25343">MVDCFQWEPVQEWMFMTCEGTVFDVFVKEVGGEMLIQQVHPDVDENDEDKAVRENHIIDVHTSRILGDEADSGVMGRKENRDERDGVEVEQNGPENVVVIGVGNGPHGCAAQLENETIDDRDLDIGLDEGEISDTMKPSCPFPHGFGPCRNGFHIHGSTTLEQQQHEGVSEVEVDPSPSDNPKATTEAELEVCQNSIVPDTVEEITEEEATRCICEKGANSSKAVAKIYC</sequence>
<protein>
    <submittedName>
        <fullName evidence="2">Uncharacterized protein</fullName>
    </submittedName>
</protein>
<comment type="caution">
    <text evidence="2">The sequence shown here is derived from an EMBL/GenBank/DDBJ whole genome shotgun (WGS) entry which is preliminary data.</text>
</comment>
<proteinExistence type="predicted"/>
<name>A0ABU6W6H4_9FABA</name>
<feature type="region of interest" description="Disordered" evidence="1">
    <location>
        <begin position="161"/>
        <end position="185"/>
    </location>
</feature>
<accession>A0ABU6W6H4</accession>
<evidence type="ECO:0000313" key="2">
    <source>
        <dbReference type="EMBL" id="MED6181531.1"/>
    </source>
</evidence>